<feature type="transmembrane region" description="Helical" evidence="1">
    <location>
        <begin position="6"/>
        <end position="32"/>
    </location>
</feature>
<evidence type="ECO:0000313" key="5">
    <source>
        <dbReference type="Proteomes" id="UP000262712"/>
    </source>
</evidence>
<evidence type="ECO:0000313" key="2">
    <source>
        <dbReference type="EMBL" id="AXX93597.1"/>
    </source>
</evidence>
<gene>
    <name evidence="2" type="ORF">AMOL_2658</name>
    <name evidence="3" type="ORF">CPU12_13535</name>
</gene>
<evidence type="ECO:0000313" key="4">
    <source>
        <dbReference type="Proteomes" id="UP000221222"/>
    </source>
</evidence>
<sequence length="128" mass="14860">MTNKYIWLILKFLISGIILYVMYIDVIFIIGYDELEKITKMDTEELMTYTPELGLFNLGFFAFAGLSEFILFFGKVFLFFVPFLIIILNVILTILIFLAVLIFKEKLKILIVSSAIIFICIMLLLSSF</sequence>
<organism evidence="3 4">
    <name type="scientific">Malaciobacter molluscorum LMG 25693</name>
    <dbReference type="NCBI Taxonomy" id="870501"/>
    <lineage>
        <taxon>Bacteria</taxon>
        <taxon>Pseudomonadati</taxon>
        <taxon>Campylobacterota</taxon>
        <taxon>Epsilonproteobacteria</taxon>
        <taxon>Campylobacterales</taxon>
        <taxon>Arcobacteraceae</taxon>
        <taxon>Malaciobacter</taxon>
    </lineage>
</organism>
<feature type="transmembrane region" description="Helical" evidence="1">
    <location>
        <begin position="53"/>
        <end position="73"/>
    </location>
</feature>
<keyword evidence="1" id="KW-1133">Transmembrane helix</keyword>
<feature type="transmembrane region" description="Helical" evidence="1">
    <location>
        <begin position="79"/>
        <end position="102"/>
    </location>
</feature>
<name>A0A2G1DET1_9BACT</name>
<dbReference type="AlphaFoldDB" id="A0A2G1DET1"/>
<dbReference type="Proteomes" id="UP000262712">
    <property type="component" value="Chromosome"/>
</dbReference>
<reference evidence="2 5" key="2">
    <citation type="submission" date="2018-08" db="EMBL/GenBank/DDBJ databases">
        <title>Complete genome of the Arcobacter molluscorum type strain LMG 25693.</title>
        <authorList>
            <person name="Miller W.G."/>
            <person name="Yee E."/>
            <person name="Bono J.L."/>
        </authorList>
    </citation>
    <scope>NUCLEOTIDE SEQUENCE [LARGE SCALE GENOMIC DNA]</scope>
    <source>
        <strain evidence="2 5">CECT 7696</strain>
    </source>
</reference>
<accession>A0A2G1DET1</accession>
<dbReference type="KEGG" id="amol:AMOL_2658"/>
<keyword evidence="4" id="KW-1185">Reference proteome</keyword>
<proteinExistence type="predicted"/>
<feature type="transmembrane region" description="Helical" evidence="1">
    <location>
        <begin position="109"/>
        <end position="127"/>
    </location>
</feature>
<evidence type="ECO:0000256" key="1">
    <source>
        <dbReference type="SAM" id="Phobius"/>
    </source>
</evidence>
<dbReference type="EMBL" id="CP032098">
    <property type="protein sequence ID" value="AXX93597.1"/>
    <property type="molecule type" value="Genomic_DNA"/>
</dbReference>
<reference evidence="3 4" key="1">
    <citation type="submission" date="2017-09" db="EMBL/GenBank/DDBJ databases">
        <title>Arcobacter canalis sp. nov., a new species isolated from a water canal contaminated with urban sewage.</title>
        <authorList>
            <person name="Perez-Cataluna A."/>
            <person name="Salas-Masso N."/>
            <person name="Figueras M.J."/>
        </authorList>
    </citation>
    <scope>NUCLEOTIDE SEQUENCE [LARGE SCALE GENOMIC DNA]</scope>
    <source>
        <strain evidence="3 4">F98-3</strain>
    </source>
</reference>
<evidence type="ECO:0000313" key="3">
    <source>
        <dbReference type="EMBL" id="PHO16846.1"/>
    </source>
</evidence>
<keyword evidence="1" id="KW-0472">Membrane</keyword>
<dbReference type="RefSeq" id="WP_099343642.1">
    <property type="nucleotide sequence ID" value="NZ_CP032098.1"/>
</dbReference>
<dbReference type="EMBL" id="NXFY01000037">
    <property type="protein sequence ID" value="PHO16846.1"/>
    <property type="molecule type" value="Genomic_DNA"/>
</dbReference>
<dbReference type="Proteomes" id="UP000221222">
    <property type="component" value="Unassembled WGS sequence"/>
</dbReference>
<protein>
    <submittedName>
        <fullName evidence="2">Membrane protein</fullName>
    </submittedName>
</protein>
<keyword evidence="1" id="KW-0812">Transmembrane</keyword>